<reference evidence="3" key="1">
    <citation type="submission" date="2022-11" db="UniProtKB">
        <authorList>
            <consortium name="WormBaseParasite"/>
        </authorList>
    </citation>
    <scope>IDENTIFICATION</scope>
</reference>
<feature type="compositionally biased region" description="Basic and acidic residues" evidence="1">
    <location>
        <begin position="386"/>
        <end position="400"/>
    </location>
</feature>
<accession>A0A914CBW1</accession>
<dbReference type="Proteomes" id="UP000887540">
    <property type="component" value="Unplaced"/>
</dbReference>
<evidence type="ECO:0000313" key="3">
    <source>
        <dbReference type="WBParaSite" id="ACRNAN_Path_799.g3021.t1"/>
    </source>
</evidence>
<keyword evidence="2" id="KW-1185">Reference proteome</keyword>
<dbReference type="WBParaSite" id="ACRNAN_Path_799.g3021.t1">
    <property type="protein sequence ID" value="ACRNAN_Path_799.g3021.t1"/>
    <property type="gene ID" value="ACRNAN_Path_799.g3021"/>
</dbReference>
<evidence type="ECO:0000313" key="2">
    <source>
        <dbReference type="Proteomes" id="UP000887540"/>
    </source>
</evidence>
<sequence>MIPIKSTFVFLIIFAVFRVGFSGVPYFSNYPFSYHQKEAQEADSIKEQSERMAKDRTHGIDIVDFHGHKKRDLIEELERIEVQKQIERDRNLPNDLQILRLKRQDHPHPHVGDVHPENIKGEMMESVPVEPEEISIQTTISSTAMEQEQVSPSEDSIDQTTDLPKHKHTLYTQGNVHRHFLKSSSSEELAEIVAREGKKVQNPTVSNQSMEQFESEERLKRDLIAIGSDEEPEANNSTQTTIVPTTIEQIPAPEDSIDQPTELPGHKKVHEKKLNSSSSSEEQEKVHEKKSKSSSSSEEQEKVKKVGKKVQEVPQKTEGAEIEYEGKPSMLPVIPPHLEEPLAMDQVIKKVEVEERMKLKKRDLTGIGTDLHEEYDPQSLPAQNPDDVHMSRAKRYRVEP</sequence>
<dbReference type="AlphaFoldDB" id="A0A914CBW1"/>
<proteinExistence type="predicted"/>
<name>A0A914CBW1_9BILA</name>
<feature type="region of interest" description="Disordered" evidence="1">
    <location>
        <begin position="363"/>
        <end position="400"/>
    </location>
</feature>
<evidence type="ECO:0000256" key="1">
    <source>
        <dbReference type="SAM" id="MobiDB-lite"/>
    </source>
</evidence>
<organism evidence="2 3">
    <name type="scientific">Acrobeloides nanus</name>
    <dbReference type="NCBI Taxonomy" id="290746"/>
    <lineage>
        <taxon>Eukaryota</taxon>
        <taxon>Metazoa</taxon>
        <taxon>Ecdysozoa</taxon>
        <taxon>Nematoda</taxon>
        <taxon>Chromadorea</taxon>
        <taxon>Rhabditida</taxon>
        <taxon>Tylenchina</taxon>
        <taxon>Cephalobomorpha</taxon>
        <taxon>Cephaloboidea</taxon>
        <taxon>Cephalobidae</taxon>
        <taxon>Acrobeloides</taxon>
    </lineage>
</organism>
<protein>
    <submittedName>
        <fullName evidence="3">Uncharacterized protein</fullName>
    </submittedName>
</protein>
<feature type="region of interest" description="Disordered" evidence="1">
    <location>
        <begin position="250"/>
        <end position="328"/>
    </location>
</feature>